<keyword evidence="7" id="KW-0030">Aminoacyl-tRNA synthetase</keyword>
<protein>
    <recommendedName>
        <fullName evidence="2">valine--tRNA ligase</fullName>
        <ecNumber evidence="2">6.1.1.9</ecNumber>
    </recommendedName>
    <alternativeName>
        <fullName evidence="8">Valyl-tRNA synthetase</fullName>
    </alternativeName>
</protein>
<dbReference type="PANTHER" id="PTHR11946:SF109">
    <property type="entry name" value="VALINE--TRNA LIGASE"/>
    <property type="match status" value="1"/>
</dbReference>
<dbReference type="Gene3D" id="3.90.740.10">
    <property type="entry name" value="Valyl/Leucyl/Isoleucyl-tRNA synthetase, editing domain"/>
    <property type="match status" value="1"/>
</dbReference>
<keyword evidence="5" id="KW-0067">ATP-binding</keyword>
<evidence type="ECO:0000313" key="10">
    <source>
        <dbReference type="Proteomes" id="UP000626109"/>
    </source>
</evidence>
<proteinExistence type="inferred from homology"/>
<keyword evidence="6" id="KW-0648">Protein biosynthesis</keyword>
<sequence>MLGDVAVCVHPEDERYKAFVGKELEHPFFPDRKMVVIADTMVDKDFGTGCVKITPAHDPNDYQYAACLRGLFRFGFAEPAVATAADLHDSSVSAECETTDSQILWR</sequence>
<evidence type="ECO:0000256" key="7">
    <source>
        <dbReference type="ARBA" id="ARBA00023146"/>
    </source>
</evidence>
<evidence type="ECO:0000256" key="8">
    <source>
        <dbReference type="ARBA" id="ARBA00029936"/>
    </source>
</evidence>
<evidence type="ECO:0000313" key="9">
    <source>
        <dbReference type="EMBL" id="CAE8697986.1"/>
    </source>
</evidence>
<dbReference type="EC" id="6.1.1.9" evidence="2"/>
<evidence type="ECO:0000256" key="1">
    <source>
        <dbReference type="ARBA" id="ARBA00005594"/>
    </source>
</evidence>
<dbReference type="GO" id="GO:0005829">
    <property type="term" value="C:cytosol"/>
    <property type="evidence" value="ECO:0007669"/>
    <property type="project" value="TreeGrafter"/>
</dbReference>
<evidence type="ECO:0000256" key="5">
    <source>
        <dbReference type="ARBA" id="ARBA00022840"/>
    </source>
</evidence>
<dbReference type="EMBL" id="CAJNNW010028851">
    <property type="protein sequence ID" value="CAE8697986.1"/>
    <property type="molecule type" value="Genomic_DNA"/>
</dbReference>
<dbReference type="PANTHER" id="PTHR11946">
    <property type="entry name" value="VALYL-TRNA SYNTHETASES"/>
    <property type="match status" value="1"/>
</dbReference>
<evidence type="ECO:0000256" key="4">
    <source>
        <dbReference type="ARBA" id="ARBA00022741"/>
    </source>
</evidence>
<accession>A0A813K5X7</accession>
<dbReference type="Proteomes" id="UP000626109">
    <property type="component" value="Unassembled WGS sequence"/>
</dbReference>
<evidence type="ECO:0000256" key="2">
    <source>
        <dbReference type="ARBA" id="ARBA00013169"/>
    </source>
</evidence>
<dbReference type="GO" id="GO:0004832">
    <property type="term" value="F:valine-tRNA ligase activity"/>
    <property type="evidence" value="ECO:0007669"/>
    <property type="project" value="UniProtKB-EC"/>
</dbReference>
<reference evidence="9" key="1">
    <citation type="submission" date="2021-02" db="EMBL/GenBank/DDBJ databases">
        <authorList>
            <person name="Dougan E. K."/>
            <person name="Rhodes N."/>
            <person name="Thang M."/>
            <person name="Chan C."/>
        </authorList>
    </citation>
    <scope>NUCLEOTIDE SEQUENCE</scope>
</reference>
<comment type="caution">
    <text evidence="9">The sequence shown here is derived from an EMBL/GenBank/DDBJ whole genome shotgun (WGS) entry which is preliminary data.</text>
</comment>
<name>A0A813K5X7_POLGL</name>
<dbReference type="InterPro" id="IPR002303">
    <property type="entry name" value="Valyl-tRNA_ligase"/>
</dbReference>
<gene>
    <name evidence="9" type="ORF">PGLA2088_LOCUS30512</name>
</gene>
<dbReference type="GO" id="GO:0002161">
    <property type="term" value="F:aminoacyl-tRNA deacylase activity"/>
    <property type="evidence" value="ECO:0007669"/>
    <property type="project" value="InterPro"/>
</dbReference>
<keyword evidence="4" id="KW-0547">Nucleotide-binding</keyword>
<dbReference type="SUPFAM" id="SSF50677">
    <property type="entry name" value="ValRS/IleRS/LeuRS editing domain"/>
    <property type="match status" value="1"/>
</dbReference>
<dbReference type="InterPro" id="IPR009008">
    <property type="entry name" value="Val/Leu/Ile-tRNA-synth_edit"/>
</dbReference>
<dbReference type="GO" id="GO:0006438">
    <property type="term" value="P:valyl-tRNA aminoacylation"/>
    <property type="evidence" value="ECO:0007669"/>
    <property type="project" value="InterPro"/>
</dbReference>
<dbReference type="GO" id="GO:0005524">
    <property type="term" value="F:ATP binding"/>
    <property type="evidence" value="ECO:0007669"/>
    <property type="project" value="UniProtKB-KW"/>
</dbReference>
<comment type="similarity">
    <text evidence="1">Belongs to the class-I aminoacyl-tRNA synthetase family.</text>
</comment>
<organism evidence="9 10">
    <name type="scientific">Polarella glacialis</name>
    <name type="common">Dinoflagellate</name>
    <dbReference type="NCBI Taxonomy" id="89957"/>
    <lineage>
        <taxon>Eukaryota</taxon>
        <taxon>Sar</taxon>
        <taxon>Alveolata</taxon>
        <taxon>Dinophyceae</taxon>
        <taxon>Suessiales</taxon>
        <taxon>Suessiaceae</taxon>
        <taxon>Polarella</taxon>
    </lineage>
</organism>
<evidence type="ECO:0000256" key="3">
    <source>
        <dbReference type="ARBA" id="ARBA00022598"/>
    </source>
</evidence>
<keyword evidence="3" id="KW-0436">Ligase</keyword>
<dbReference type="AlphaFoldDB" id="A0A813K5X7"/>
<evidence type="ECO:0000256" key="6">
    <source>
        <dbReference type="ARBA" id="ARBA00022917"/>
    </source>
</evidence>